<reference evidence="1 2" key="1">
    <citation type="submission" date="2016-11" db="EMBL/GenBank/DDBJ databases">
        <title>Draft Genome Sequences of Nine Cyanobacterial Strains from Diverse Habitats.</title>
        <authorList>
            <person name="Zhu T."/>
            <person name="Hou S."/>
            <person name="Lu X."/>
            <person name="Hess W.R."/>
        </authorList>
    </citation>
    <scope>NUCLEOTIDE SEQUENCE [LARGE SCALE GENOMIC DNA]</scope>
    <source>
        <strain evidence="1 2">NIES-593</strain>
    </source>
</reference>
<dbReference type="RefSeq" id="WP_073598189.1">
    <property type="nucleotide sequence ID" value="NZ_MRCB01000002.1"/>
</dbReference>
<dbReference type="AlphaFoldDB" id="A0A1U7HR86"/>
<name>A0A1U7HR86_9CYAN</name>
<protein>
    <submittedName>
        <fullName evidence="1">Uncharacterized protein</fullName>
    </submittedName>
</protein>
<organism evidence="1 2">
    <name type="scientific">Hydrococcus rivularis NIES-593</name>
    <dbReference type="NCBI Taxonomy" id="1921803"/>
    <lineage>
        <taxon>Bacteria</taxon>
        <taxon>Bacillati</taxon>
        <taxon>Cyanobacteriota</taxon>
        <taxon>Cyanophyceae</taxon>
        <taxon>Pleurocapsales</taxon>
        <taxon>Hydrococcaceae</taxon>
        <taxon>Hydrococcus</taxon>
    </lineage>
</organism>
<dbReference type="Proteomes" id="UP000186868">
    <property type="component" value="Unassembled WGS sequence"/>
</dbReference>
<comment type="caution">
    <text evidence="1">The sequence shown here is derived from an EMBL/GenBank/DDBJ whole genome shotgun (WGS) entry which is preliminary data.</text>
</comment>
<proteinExistence type="predicted"/>
<evidence type="ECO:0000313" key="1">
    <source>
        <dbReference type="EMBL" id="OKH26081.1"/>
    </source>
</evidence>
<dbReference type="STRING" id="1921803.NIES593_03115"/>
<keyword evidence="2" id="KW-1185">Reference proteome</keyword>
<accession>A0A1U7HR86</accession>
<sequence length="75" mass="8956">MEKLIRLDESDSISLLLRWRSLTQCIGAIQFFFDRDRCFLDREAIKHEGVFFINWFALELNPTRPLQILTQCSLH</sequence>
<gene>
    <name evidence="1" type="ORF">NIES593_03115</name>
</gene>
<dbReference type="EMBL" id="MRCB01000002">
    <property type="protein sequence ID" value="OKH26081.1"/>
    <property type="molecule type" value="Genomic_DNA"/>
</dbReference>
<evidence type="ECO:0000313" key="2">
    <source>
        <dbReference type="Proteomes" id="UP000186868"/>
    </source>
</evidence>